<dbReference type="Proteomes" id="UP000498740">
    <property type="component" value="Unassembled WGS sequence"/>
</dbReference>
<keyword evidence="2" id="KW-1133">Transmembrane helix</keyword>
<evidence type="ECO:0000256" key="2">
    <source>
        <dbReference type="SAM" id="Phobius"/>
    </source>
</evidence>
<reference evidence="3 4" key="1">
    <citation type="submission" date="2020-05" db="EMBL/GenBank/DDBJ databases">
        <title>Whole genome shotgun sequence of Streptomyces microflavus NBRC 13062.</title>
        <authorList>
            <person name="Komaki H."/>
            <person name="Tamura T."/>
        </authorList>
    </citation>
    <scope>NUCLEOTIDE SEQUENCE [LARGE SCALE GENOMIC DNA]</scope>
    <source>
        <strain evidence="3 4">NBRC 13062</strain>
    </source>
</reference>
<organism evidence="3 4">
    <name type="scientific">Streptomyces microflavus</name>
    <name type="common">Streptomyces lipmanii</name>
    <dbReference type="NCBI Taxonomy" id="1919"/>
    <lineage>
        <taxon>Bacteria</taxon>
        <taxon>Bacillati</taxon>
        <taxon>Actinomycetota</taxon>
        <taxon>Actinomycetes</taxon>
        <taxon>Kitasatosporales</taxon>
        <taxon>Streptomycetaceae</taxon>
        <taxon>Streptomyces</taxon>
    </lineage>
</organism>
<evidence type="ECO:0000313" key="4">
    <source>
        <dbReference type="Proteomes" id="UP000498740"/>
    </source>
</evidence>
<protein>
    <recommendedName>
        <fullName evidence="5">Serine/arginine repetitive matrix protein 2</fullName>
    </recommendedName>
</protein>
<evidence type="ECO:0000313" key="3">
    <source>
        <dbReference type="EMBL" id="GFN04922.1"/>
    </source>
</evidence>
<feature type="compositionally biased region" description="Basic and acidic residues" evidence="1">
    <location>
        <begin position="1"/>
        <end position="13"/>
    </location>
</feature>
<evidence type="ECO:0000256" key="1">
    <source>
        <dbReference type="SAM" id="MobiDB-lite"/>
    </source>
</evidence>
<feature type="compositionally biased region" description="Polar residues" evidence="1">
    <location>
        <begin position="61"/>
        <end position="76"/>
    </location>
</feature>
<feature type="transmembrane region" description="Helical" evidence="2">
    <location>
        <begin position="30"/>
        <end position="54"/>
    </location>
</feature>
<feature type="region of interest" description="Disordered" evidence="1">
    <location>
        <begin position="61"/>
        <end position="114"/>
    </location>
</feature>
<comment type="caution">
    <text evidence="3">The sequence shown here is derived from an EMBL/GenBank/DDBJ whole genome shotgun (WGS) entry which is preliminary data.</text>
</comment>
<sequence>MTGWETEKQRWEPSPDPDAQRRRHAREWGLWATASVLAAAVLATVTFGGALLLFDDDEAQGAQTSAETTPGANGTDGSEGADQTEGTDGTGETDGTDGTDAGAAPEPPPGFGIREDAQGFQVQVREGWERREEQRDAGDVVFYETDGGDGLLQVYRISEPDYTPADALRETDRLKSQDEGYQRIRLEETDTSGGSQSAELEYLLTRTDGTRQRALLTGLVDEEGVRWGVLVSGPDDEWDATYAESAKVAAASFCAQAYCAATP</sequence>
<evidence type="ECO:0008006" key="5">
    <source>
        <dbReference type="Google" id="ProtNLM"/>
    </source>
</evidence>
<name>A0A7J0CR35_STRMI</name>
<keyword evidence="2" id="KW-0472">Membrane</keyword>
<feature type="region of interest" description="Disordered" evidence="1">
    <location>
        <begin position="1"/>
        <end position="23"/>
    </location>
</feature>
<gene>
    <name evidence="3" type="ORF">Smic_34780</name>
</gene>
<dbReference type="EMBL" id="BLWD01000001">
    <property type="protein sequence ID" value="GFN04922.1"/>
    <property type="molecule type" value="Genomic_DNA"/>
</dbReference>
<dbReference type="RefSeq" id="WP_032758699.1">
    <property type="nucleotide sequence ID" value="NZ_BMUG01000002.1"/>
</dbReference>
<dbReference type="AlphaFoldDB" id="A0A7J0CR35"/>
<accession>A0A7J0CR35</accession>
<keyword evidence="2" id="KW-0812">Transmembrane</keyword>
<proteinExistence type="predicted"/>